<dbReference type="Proteomes" id="UP000247634">
    <property type="component" value="Chromosome"/>
</dbReference>
<keyword evidence="2" id="KW-0732">Signal</keyword>
<feature type="region of interest" description="Disordered" evidence="1">
    <location>
        <begin position="174"/>
        <end position="196"/>
    </location>
</feature>
<dbReference type="KEGG" id="sact:DMT42_16235"/>
<evidence type="ECO:0000256" key="1">
    <source>
        <dbReference type="SAM" id="MobiDB-lite"/>
    </source>
</evidence>
<reference evidence="3 4" key="1">
    <citation type="submission" date="2018-06" db="EMBL/GenBank/DDBJ databases">
        <title>The complete genome sequence of a nosiheptide producer Streptomyces actuosus ATCC 25421: deducing the ability of producing a new class III lantibiotics.</title>
        <authorList>
            <person name="Liu W."/>
            <person name="Sun F."/>
            <person name="Hu Y."/>
        </authorList>
    </citation>
    <scope>NUCLEOTIDE SEQUENCE [LARGE SCALE GENOMIC DNA]</scope>
    <source>
        <strain evidence="3 4">ATCC 25421</strain>
    </source>
</reference>
<evidence type="ECO:0008006" key="5">
    <source>
        <dbReference type="Google" id="ProtNLM"/>
    </source>
</evidence>
<dbReference type="AlphaFoldDB" id="A0A2U9P3H0"/>
<dbReference type="PROSITE" id="PS51257">
    <property type="entry name" value="PROKAR_LIPOPROTEIN"/>
    <property type="match status" value="1"/>
</dbReference>
<evidence type="ECO:0000313" key="3">
    <source>
        <dbReference type="EMBL" id="AWT43711.1"/>
    </source>
</evidence>
<evidence type="ECO:0000256" key="2">
    <source>
        <dbReference type="SAM" id="SignalP"/>
    </source>
</evidence>
<proteinExistence type="predicted"/>
<dbReference type="EMBL" id="CP029788">
    <property type="protein sequence ID" value="AWT43711.1"/>
    <property type="molecule type" value="Genomic_DNA"/>
</dbReference>
<evidence type="ECO:0000313" key="4">
    <source>
        <dbReference type="Proteomes" id="UP000247634"/>
    </source>
</evidence>
<sequence length="196" mass="20750">MTKRHFGLLAATLALLGTAGCGSEGYPLADPVATATRLDGYTQTAYDALGLTGAALDDAWPGGGLEAEGWNCYSRDLADQLSDSPPSEPGVVRVSDEWAVKGVSHARAVAALRRARGELAAQGWEVTDFDDTPQRLHLELEPPGSDDKVSVEEYPGGRLQVGAYADCARYPEGTVLDAQGDPEVPEQRAPVQLRGE</sequence>
<dbReference type="OrthoDB" id="4237744at2"/>
<feature type="signal peptide" evidence="2">
    <location>
        <begin position="1"/>
        <end position="19"/>
    </location>
</feature>
<feature type="chain" id="PRO_5038442552" description="PASTA domain-containing protein" evidence="2">
    <location>
        <begin position="20"/>
        <end position="196"/>
    </location>
</feature>
<dbReference type="RefSeq" id="WP_110628623.1">
    <property type="nucleotide sequence ID" value="NZ_CP029788.1"/>
</dbReference>
<accession>A0A2U9P3H0</accession>
<organism evidence="3 4">
    <name type="scientific">Streptomyces actuosus</name>
    <dbReference type="NCBI Taxonomy" id="1885"/>
    <lineage>
        <taxon>Bacteria</taxon>
        <taxon>Bacillati</taxon>
        <taxon>Actinomycetota</taxon>
        <taxon>Actinomycetes</taxon>
        <taxon>Kitasatosporales</taxon>
        <taxon>Streptomycetaceae</taxon>
        <taxon>Streptomyces</taxon>
    </lineage>
</organism>
<keyword evidence="4" id="KW-1185">Reference proteome</keyword>
<name>A0A2U9P3H0_STRAS</name>
<gene>
    <name evidence="3" type="ORF">DMT42_16235</name>
</gene>
<protein>
    <recommendedName>
        <fullName evidence="5">PASTA domain-containing protein</fullName>
    </recommendedName>
</protein>